<comment type="catalytic activity">
    <reaction evidence="4">
        <text>2-dehydro-3-deoxy-D-gluconate + NAD(+) = 3-deoxy-D-glycero-2,5-hexodiulosonate + NADH + H(+)</text>
        <dbReference type="Rhea" id="RHEA:24232"/>
        <dbReference type="ChEBI" id="CHEBI:15378"/>
        <dbReference type="ChEBI" id="CHEBI:29071"/>
        <dbReference type="ChEBI" id="CHEBI:57540"/>
        <dbReference type="ChEBI" id="CHEBI:57945"/>
        <dbReference type="ChEBI" id="CHEBI:57990"/>
        <dbReference type="EC" id="1.1.1.127"/>
    </reaction>
</comment>
<comment type="similarity">
    <text evidence="1">Belongs to the short-chain dehydrogenases/reductases (SDR) family.</text>
</comment>
<evidence type="ECO:0000256" key="6">
    <source>
        <dbReference type="ARBA" id="ARBA00071389"/>
    </source>
</evidence>
<accession>A0A7X6BEK1</accession>
<evidence type="ECO:0000256" key="1">
    <source>
        <dbReference type="ARBA" id="ARBA00006484"/>
    </source>
</evidence>
<proteinExistence type="inferred from homology"/>
<dbReference type="SUPFAM" id="SSF51735">
    <property type="entry name" value="NAD(P)-binding Rossmann-fold domains"/>
    <property type="match status" value="1"/>
</dbReference>
<evidence type="ECO:0000313" key="10">
    <source>
        <dbReference type="Proteomes" id="UP000531251"/>
    </source>
</evidence>
<dbReference type="InterPro" id="IPR036291">
    <property type="entry name" value="NAD(P)-bd_dom_sf"/>
</dbReference>
<keyword evidence="3" id="KW-0520">NAD</keyword>
<dbReference type="PRINTS" id="PR00081">
    <property type="entry name" value="GDHRDH"/>
</dbReference>
<dbReference type="PANTHER" id="PTHR42760">
    <property type="entry name" value="SHORT-CHAIN DEHYDROGENASES/REDUCTASES FAMILY MEMBER"/>
    <property type="match status" value="1"/>
</dbReference>
<protein>
    <recommendedName>
        <fullName evidence="6">2-dehydro-3-deoxy-D-gluconate 5-dehydrogenase</fullName>
        <ecNumber evidence="5">1.1.1.127</ecNumber>
    </recommendedName>
    <alternativeName>
        <fullName evidence="7">2-keto-3-deoxygluconate 5-dehydrogenase</fullName>
    </alternativeName>
    <alternativeName>
        <fullName evidence="8">2-keto-3-deoxygluconate oxidoreductase</fullName>
    </alternativeName>
</protein>
<dbReference type="PANTHER" id="PTHR42760:SF5">
    <property type="entry name" value="2-DEHYDRO-3-DEOXY-D-GLUCONATE 5-DEHYDROGENASE"/>
    <property type="match status" value="1"/>
</dbReference>
<dbReference type="PROSITE" id="PS00061">
    <property type="entry name" value="ADH_SHORT"/>
    <property type="match status" value="1"/>
</dbReference>
<dbReference type="GO" id="GO:0008678">
    <property type="term" value="F:2-deoxy-D-gluconate 3-dehydrogenase activity"/>
    <property type="evidence" value="ECO:0007669"/>
    <property type="project" value="InterPro"/>
</dbReference>
<evidence type="ECO:0000256" key="8">
    <source>
        <dbReference type="ARBA" id="ARBA00079135"/>
    </source>
</evidence>
<dbReference type="GO" id="GO:0047001">
    <property type="term" value="F:2-dehydro-3-deoxy-D-gluconate 5-dehydrogenase activity"/>
    <property type="evidence" value="ECO:0007669"/>
    <property type="project" value="UniProtKB-EC"/>
</dbReference>
<dbReference type="AlphaFoldDB" id="A0A7X6BEK1"/>
<sequence length="256" mass="26844">MTNPFDLTGQVAVITGANTGIGQGIALALAAAGADIAAVGRTPAEETVRKARALGRRAELIAADLSTIAPVDRVVDEAVNKLGKIDILVNNAGIIRRADSLDFTEADWDAVVDTNLKSVFFLCQAAGKFMVRRFGETGERGRIINIASMLSFQGGIRVPSYTASKSGIAGLTKLLANEWAAKGVNVNAIAPGYIATNNTSALQADETRNRQILERIPAGRWGDPADLGGAAVFLASRASDYVQGHILAVDGGWLAR</sequence>
<dbReference type="InterPro" id="IPR020904">
    <property type="entry name" value="Sc_DH/Rdtase_CS"/>
</dbReference>
<reference evidence="9 10" key="1">
    <citation type="submission" date="2020-03" db="EMBL/GenBank/DDBJ databases">
        <title>Genomic Encyclopedia of Type Strains, Phase IV (KMG-IV): sequencing the most valuable type-strain genomes for metagenomic binning, comparative biology and taxonomic classification.</title>
        <authorList>
            <person name="Goeker M."/>
        </authorList>
    </citation>
    <scope>NUCLEOTIDE SEQUENCE [LARGE SCALE GENOMIC DNA]</scope>
    <source>
        <strain evidence="9 10">DSM 7225</strain>
    </source>
</reference>
<evidence type="ECO:0000256" key="7">
    <source>
        <dbReference type="ARBA" id="ARBA00075624"/>
    </source>
</evidence>
<name>A0A7X6BEK1_9SPHN</name>
<dbReference type="GO" id="GO:0051287">
    <property type="term" value="F:NAD binding"/>
    <property type="evidence" value="ECO:0007669"/>
    <property type="project" value="InterPro"/>
</dbReference>
<dbReference type="Proteomes" id="UP000531251">
    <property type="component" value="Unassembled WGS sequence"/>
</dbReference>
<dbReference type="FunFam" id="3.40.50.720:FF:000081">
    <property type="entry name" value="2-deoxy-D-gluconate 3-dehydrogenase"/>
    <property type="match status" value="1"/>
</dbReference>
<keyword evidence="10" id="KW-1185">Reference proteome</keyword>
<dbReference type="EMBL" id="JAATJB010000021">
    <property type="protein sequence ID" value="NJB99768.1"/>
    <property type="molecule type" value="Genomic_DNA"/>
</dbReference>
<dbReference type="InterPro" id="IPR011286">
    <property type="entry name" value="2-deoxy-D-gluc_3_DH"/>
</dbReference>
<organism evidence="9 10">
    <name type="scientific">Sphingomonas trueperi</name>
    <dbReference type="NCBI Taxonomy" id="53317"/>
    <lineage>
        <taxon>Bacteria</taxon>
        <taxon>Pseudomonadati</taxon>
        <taxon>Pseudomonadota</taxon>
        <taxon>Alphaproteobacteria</taxon>
        <taxon>Sphingomonadales</taxon>
        <taxon>Sphingomonadaceae</taxon>
        <taxon>Sphingomonas</taxon>
    </lineage>
</organism>
<evidence type="ECO:0000256" key="4">
    <source>
        <dbReference type="ARBA" id="ARBA00051099"/>
    </source>
</evidence>
<evidence type="ECO:0000313" key="9">
    <source>
        <dbReference type="EMBL" id="NJB99768.1"/>
    </source>
</evidence>
<dbReference type="InterPro" id="IPR002347">
    <property type="entry name" value="SDR_fam"/>
</dbReference>
<dbReference type="Gene3D" id="3.40.50.720">
    <property type="entry name" value="NAD(P)-binding Rossmann-like Domain"/>
    <property type="match status" value="1"/>
</dbReference>
<dbReference type="PRINTS" id="PR00080">
    <property type="entry name" value="SDRFAMILY"/>
</dbReference>
<gene>
    <name evidence="9" type="ORF">GGR89_004114</name>
</gene>
<dbReference type="Pfam" id="PF13561">
    <property type="entry name" value="adh_short_C2"/>
    <property type="match status" value="1"/>
</dbReference>
<evidence type="ECO:0000256" key="2">
    <source>
        <dbReference type="ARBA" id="ARBA00023002"/>
    </source>
</evidence>
<evidence type="ECO:0000256" key="5">
    <source>
        <dbReference type="ARBA" id="ARBA00066584"/>
    </source>
</evidence>
<dbReference type="RefSeq" id="WP_125975357.1">
    <property type="nucleotide sequence ID" value="NZ_BAAADY010000031.1"/>
</dbReference>
<evidence type="ECO:0000256" key="3">
    <source>
        <dbReference type="ARBA" id="ARBA00023027"/>
    </source>
</evidence>
<dbReference type="EC" id="1.1.1.127" evidence="5"/>
<comment type="caution">
    <text evidence="9">The sequence shown here is derived from an EMBL/GenBank/DDBJ whole genome shotgun (WGS) entry which is preliminary data.</text>
</comment>
<dbReference type="NCBIfam" id="TIGR01832">
    <property type="entry name" value="kduD"/>
    <property type="match status" value="1"/>
</dbReference>
<keyword evidence="2 9" id="KW-0560">Oxidoreductase</keyword>